<dbReference type="FunFam" id="1.10.1040.10:FF:000017">
    <property type="entry name" value="2-dehydropantoate 2-reductase"/>
    <property type="match status" value="1"/>
</dbReference>
<comment type="similarity">
    <text evidence="1">Belongs to the ketopantoate reductase family.</text>
</comment>
<evidence type="ECO:0000313" key="6">
    <source>
        <dbReference type="EMBL" id="KKO04156.1"/>
    </source>
</evidence>
<dbReference type="Gene3D" id="3.40.50.720">
    <property type="entry name" value="NAD(P)-binding Rossmann-like Domain"/>
    <property type="match status" value="1"/>
</dbReference>
<feature type="domain" description="Ketopantoate reductase C-terminal" evidence="5">
    <location>
        <begin position="189"/>
        <end position="309"/>
    </location>
</feature>
<dbReference type="InterPro" id="IPR013752">
    <property type="entry name" value="KPA_reductase"/>
</dbReference>
<evidence type="ECO:0000256" key="3">
    <source>
        <dbReference type="ARBA" id="ARBA00023002"/>
    </source>
</evidence>
<dbReference type="GO" id="GO:0008677">
    <property type="term" value="F:2-dehydropantoate 2-reductase activity"/>
    <property type="evidence" value="ECO:0007669"/>
    <property type="project" value="InterPro"/>
</dbReference>
<accession>A0A0F9VG79</accession>
<evidence type="ECO:0000256" key="2">
    <source>
        <dbReference type="ARBA" id="ARBA00022857"/>
    </source>
</evidence>
<dbReference type="InterPro" id="IPR003710">
    <property type="entry name" value="ApbA"/>
</dbReference>
<dbReference type="SUPFAM" id="SSF48179">
    <property type="entry name" value="6-phosphogluconate dehydrogenase C-terminal domain-like"/>
    <property type="match status" value="1"/>
</dbReference>
<organism evidence="6">
    <name type="scientific">marine sediment metagenome</name>
    <dbReference type="NCBI Taxonomy" id="412755"/>
    <lineage>
        <taxon>unclassified sequences</taxon>
        <taxon>metagenomes</taxon>
        <taxon>ecological metagenomes</taxon>
    </lineage>
</organism>
<dbReference type="AlphaFoldDB" id="A0A0F9VG79"/>
<evidence type="ECO:0008006" key="7">
    <source>
        <dbReference type="Google" id="ProtNLM"/>
    </source>
</evidence>
<dbReference type="PANTHER" id="PTHR21708">
    <property type="entry name" value="PROBABLE 2-DEHYDROPANTOATE 2-REDUCTASE"/>
    <property type="match status" value="1"/>
</dbReference>
<sequence length="320" mass="34364">MENNKPRIGIIGTGAIGGFYGAMLAKGGNDVHFLLRSEYDAVVENGITVNSLVNEQLHLHPVQAYKNAADMPPCDWILVGAKATSNDLGELIAKAAKPDAKVVLLQNGLNNEDKLRPFLPDSVHLIGGLCYVCLFREGPGLIKHQFNGMIDLGYHSGPAAGDARQALLEEGAELLKSGSIPTRILPGVDAARWQKLVWNAPFNGTSVVLNAGTKALLASDASRKVIGDMMEEVISAAKACGVEMPDGIGQKLLAGTAMMPDYHPSMYHDWLHKRPMELDSLYGEMLSQAKAAGCSMPKTEALLDQLTFIQNGYLNADQAK</sequence>
<dbReference type="SUPFAM" id="SSF51735">
    <property type="entry name" value="NAD(P)-binding Rossmann-fold domains"/>
    <property type="match status" value="1"/>
</dbReference>
<keyword evidence="2" id="KW-0521">NADP</keyword>
<dbReference type="InterPro" id="IPR013332">
    <property type="entry name" value="KPR_N"/>
</dbReference>
<evidence type="ECO:0000256" key="1">
    <source>
        <dbReference type="ARBA" id="ARBA00007870"/>
    </source>
</evidence>
<dbReference type="InterPro" id="IPR008927">
    <property type="entry name" value="6-PGluconate_DH-like_C_sf"/>
</dbReference>
<dbReference type="GO" id="GO:0015940">
    <property type="term" value="P:pantothenate biosynthetic process"/>
    <property type="evidence" value="ECO:0007669"/>
    <property type="project" value="InterPro"/>
</dbReference>
<dbReference type="GO" id="GO:0005737">
    <property type="term" value="C:cytoplasm"/>
    <property type="evidence" value="ECO:0007669"/>
    <property type="project" value="TreeGrafter"/>
</dbReference>
<dbReference type="EMBL" id="LAZR01000024">
    <property type="protein sequence ID" value="KKO04156.1"/>
    <property type="molecule type" value="Genomic_DNA"/>
</dbReference>
<dbReference type="NCBIfam" id="NF004887">
    <property type="entry name" value="PRK06249.1"/>
    <property type="match status" value="1"/>
</dbReference>
<dbReference type="Gene3D" id="1.10.1040.10">
    <property type="entry name" value="N-(1-d-carboxylethyl)-l-norvaline Dehydrogenase, domain 2"/>
    <property type="match status" value="1"/>
</dbReference>
<dbReference type="Pfam" id="PF08546">
    <property type="entry name" value="ApbA_C"/>
    <property type="match status" value="1"/>
</dbReference>
<proteinExistence type="inferred from homology"/>
<keyword evidence="3" id="KW-0560">Oxidoreductase</keyword>
<evidence type="ECO:0000259" key="5">
    <source>
        <dbReference type="Pfam" id="PF08546"/>
    </source>
</evidence>
<reference evidence="6" key="1">
    <citation type="journal article" date="2015" name="Nature">
        <title>Complex archaea that bridge the gap between prokaryotes and eukaryotes.</title>
        <authorList>
            <person name="Spang A."/>
            <person name="Saw J.H."/>
            <person name="Jorgensen S.L."/>
            <person name="Zaremba-Niedzwiedzka K."/>
            <person name="Martijn J."/>
            <person name="Lind A.E."/>
            <person name="van Eijk R."/>
            <person name="Schleper C."/>
            <person name="Guy L."/>
            <person name="Ettema T.J."/>
        </authorList>
    </citation>
    <scope>NUCLEOTIDE SEQUENCE</scope>
</reference>
<dbReference type="Pfam" id="PF02558">
    <property type="entry name" value="ApbA"/>
    <property type="match status" value="1"/>
</dbReference>
<name>A0A0F9VG79_9ZZZZ</name>
<dbReference type="InterPro" id="IPR013328">
    <property type="entry name" value="6PGD_dom2"/>
</dbReference>
<gene>
    <name evidence="6" type="ORF">LCGC14_0090560</name>
</gene>
<dbReference type="NCBIfam" id="TIGR00745">
    <property type="entry name" value="apbA_panE"/>
    <property type="match status" value="1"/>
</dbReference>
<protein>
    <recommendedName>
        <fullName evidence="7">2-dehydropantoate 2-reductase</fullName>
    </recommendedName>
</protein>
<evidence type="ECO:0000259" key="4">
    <source>
        <dbReference type="Pfam" id="PF02558"/>
    </source>
</evidence>
<comment type="caution">
    <text evidence="6">The sequence shown here is derived from an EMBL/GenBank/DDBJ whole genome shotgun (WGS) entry which is preliminary data.</text>
</comment>
<dbReference type="InterPro" id="IPR036291">
    <property type="entry name" value="NAD(P)-bd_dom_sf"/>
</dbReference>
<dbReference type="PANTHER" id="PTHR21708:SF26">
    <property type="entry name" value="2-DEHYDROPANTOATE 2-REDUCTASE"/>
    <property type="match status" value="1"/>
</dbReference>
<dbReference type="InterPro" id="IPR051402">
    <property type="entry name" value="KPR-Related"/>
</dbReference>
<feature type="domain" description="Ketopantoate reductase N-terminal" evidence="4">
    <location>
        <begin position="8"/>
        <end position="156"/>
    </location>
</feature>